<evidence type="ECO:0000313" key="1">
    <source>
        <dbReference type="EMBL" id="KAK0729666.1"/>
    </source>
</evidence>
<protein>
    <recommendedName>
        <fullName evidence="3">Tim44-like domain-containing protein</fullName>
    </recommendedName>
</protein>
<name>A0AA40EA35_9PEZI</name>
<gene>
    <name evidence="1" type="ORF">B0H67DRAFT_638258</name>
</gene>
<evidence type="ECO:0008006" key="3">
    <source>
        <dbReference type="Google" id="ProtNLM"/>
    </source>
</evidence>
<dbReference type="Gene3D" id="3.10.450.240">
    <property type="match status" value="1"/>
</dbReference>
<dbReference type="EMBL" id="JAUKUA010000001">
    <property type="protein sequence ID" value="KAK0729666.1"/>
    <property type="molecule type" value="Genomic_DNA"/>
</dbReference>
<proteinExistence type="predicted"/>
<accession>A0AA40EA35</accession>
<organism evidence="1 2">
    <name type="scientific">Lasiosphaeris hirsuta</name>
    <dbReference type="NCBI Taxonomy" id="260670"/>
    <lineage>
        <taxon>Eukaryota</taxon>
        <taxon>Fungi</taxon>
        <taxon>Dikarya</taxon>
        <taxon>Ascomycota</taxon>
        <taxon>Pezizomycotina</taxon>
        <taxon>Sordariomycetes</taxon>
        <taxon>Sordariomycetidae</taxon>
        <taxon>Sordariales</taxon>
        <taxon>Lasiosphaeriaceae</taxon>
        <taxon>Lasiosphaeris</taxon>
    </lineage>
</organism>
<dbReference type="Proteomes" id="UP001172102">
    <property type="component" value="Unassembled WGS sequence"/>
</dbReference>
<reference evidence="1" key="1">
    <citation type="submission" date="2023-06" db="EMBL/GenBank/DDBJ databases">
        <title>Genome-scale phylogeny and comparative genomics of the fungal order Sordariales.</title>
        <authorList>
            <consortium name="Lawrence Berkeley National Laboratory"/>
            <person name="Hensen N."/>
            <person name="Bonometti L."/>
            <person name="Westerberg I."/>
            <person name="Brannstrom I.O."/>
            <person name="Guillou S."/>
            <person name="Cros-Aarteil S."/>
            <person name="Calhoun S."/>
            <person name="Haridas S."/>
            <person name="Kuo A."/>
            <person name="Mondo S."/>
            <person name="Pangilinan J."/>
            <person name="Riley R."/>
            <person name="Labutti K."/>
            <person name="Andreopoulos B."/>
            <person name="Lipzen A."/>
            <person name="Chen C."/>
            <person name="Yanf M."/>
            <person name="Daum C."/>
            <person name="Ng V."/>
            <person name="Clum A."/>
            <person name="Steindorff A."/>
            <person name="Ohm R."/>
            <person name="Martin F."/>
            <person name="Silar P."/>
            <person name="Natvig D."/>
            <person name="Lalanne C."/>
            <person name="Gautier V."/>
            <person name="Ament-Velasquez S.L."/>
            <person name="Kruys A."/>
            <person name="Hutchinson M.I."/>
            <person name="Powell A.J."/>
            <person name="Barry K."/>
            <person name="Miller A.N."/>
            <person name="Grigoriev I.V."/>
            <person name="Debuchy R."/>
            <person name="Gladieux P."/>
            <person name="Thoren M.H."/>
            <person name="Johannesson H."/>
        </authorList>
    </citation>
    <scope>NUCLEOTIDE SEQUENCE</scope>
    <source>
        <strain evidence="1">SMH4607-1</strain>
    </source>
</reference>
<comment type="caution">
    <text evidence="1">The sequence shown here is derived from an EMBL/GenBank/DDBJ whole genome shotgun (WGS) entry which is preliminary data.</text>
</comment>
<sequence>MASALGLRGARGPMWKSPATATFMAVCGLSPAVVWTRQLPAITLALPAVRSHQTIARFNSNQIQERSKNPQSPKVVKQDTAHEGFLTEHVNMLYPLTFIAPPLSSWPRNPIKASKFLMGWVEGHGRAFLSNTIIRWSSKESLFKTAKYKEDLEGVKLIARALHRTMTEAVAEGDETAIQKTCTQTFARSLLAPIKARGKNMRYEWELVRYTGGSRIKSDSIQPFHHLHIDCLIRQTVVTIASRQRRVQWKRSSTGGPWKVVPGSEKEVEVVEHVAVACVYNSKTFQPTKWLLMGALKPTTLEGWLEEKEGIAGLQQEESKGHNILDE</sequence>
<keyword evidence="2" id="KW-1185">Reference proteome</keyword>
<evidence type="ECO:0000313" key="2">
    <source>
        <dbReference type="Proteomes" id="UP001172102"/>
    </source>
</evidence>
<dbReference type="AlphaFoldDB" id="A0AA40EA35"/>